<name>A0ABD3M9F2_9STRA</name>
<protein>
    <submittedName>
        <fullName evidence="2">Uncharacterized protein</fullName>
    </submittedName>
</protein>
<dbReference type="EMBL" id="JALLBG020000187">
    <property type="protein sequence ID" value="KAL3760393.1"/>
    <property type="molecule type" value="Genomic_DNA"/>
</dbReference>
<keyword evidence="3" id="KW-1185">Reference proteome</keyword>
<dbReference type="Proteomes" id="UP001530293">
    <property type="component" value="Unassembled WGS sequence"/>
</dbReference>
<sequence length="652" mass="74909">MNDYFIDPLGRGPKGLLPPLPQQHKFNGGMVATMTAPIFPDAGEPIMQPPHLIPSQHRPTTTTQQQIQQHYPPPPPPPPPQHHHQQQQQQKPPLQSSVNYSYRAPRMDRLEPSDGIPPSPMQVYMLSTSDNNKSSNYTNNKLSDGATRHPTTQHRNEQFNFDNMSPPSPTICPNCQNCKRQQIDDSRDDVHTQCHHRHIPSHHPAHNTNTNSYHHPHRIDIEGDDHRYSGERAYHHSSESNRQYYPQQQQHSYNHHPRRTQSDPPPPPPTPTHPPTHVSDPHCRLVSSDSETIFHRNGHNHSSGCRNTSSCVGRLCGGRVKVDEDYHGYHPDHHSRQITSPNYKCTDNRCHHHHNHPQEDYREYDPSMDRRHYDRADNYGRHELRDAPPPPPLSPLTIPTVVNCPAAVADNNRRYHGCPQTSTEATICSDGGGYDDYNDRLDRRGYHSHPQDCCHHHDHRTDGYNHKQHPYNYDHTRNASTRDVYSSTTEYTPSPRHHRHPPPLPPPPPPPYASSHHVDYPPNQQPHSYPYETGNKSRLRIEIPNSPPPMLNQHTSSTIQSSSRRPPIHNNLNGNVSRSRAQTNPHRQYHSTTTAPSSSTFAEYEKSQSEARQHLLREISAATTMRNSALDKDDRKFWERQIDTLNQSFRKL</sequence>
<evidence type="ECO:0000313" key="2">
    <source>
        <dbReference type="EMBL" id="KAL3760393.1"/>
    </source>
</evidence>
<proteinExistence type="predicted"/>
<feature type="compositionally biased region" description="Pro residues" evidence="1">
    <location>
        <begin position="71"/>
        <end position="80"/>
    </location>
</feature>
<feature type="compositionally biased region" description="Pro residues" evidence="1">
    <location>
        <begin position="502"/>
        <end position="512"/>
    </location>
</feature>
<dbReference type="AlphaFoldDB" id="A0ABD3M9F2"/>
<feature type="compositionally biased region" description="Polar residues" evidence="1">
    <location>
        <begin position="125"/>
        <end position="142"/>
    </location>
</feature>
<feature type="region of interest" description="Disordered" evidence="1">
    <location>
        <begin position="39"/>
        <end position="95"/>
    </location>
</feature>
<feature type="compositionally biased region" description="Low complexity" evidence="1">
    <location>
        <begin position="54"/>
        <end position="70"/>
    </location>
</feature>
<dbReference type="PANTHER" id="PTHR45691:SF6">
    <property type="entry name" value="PROTEIN DIAPHANOUS"/>
    <property type="match status" value="1"/>
</dbReference>
<feature type="region of interest" description="Disordered" evidence="1">
    <location>
        <begin position="107"/>
        <end position="152"/>
    </location>
</feature>
<feature type="compositionally biased region" description="Polar residues" evidence="1">
    <location>
        <begin position="240"/>
        <end position="252"/>
    </location>
</feature>
<evidence type="ECO:0000256" key="1">
    <source>
        <dbReference type="SAM" id="MobiDB-lite"/>
    </source>
</evidence>
<dbReference type="PANTHER" id="PTHR45691">
    <property type="entry name" value="PROTEIN DIAPHANOUS"/>
    <property type="match status" value="1"/>
</dbReference>
<feature type="compositionally biased region" description="Polar residues" evidence="1">
    <location>
        <begin position="552"/>
        <end position="586"/>
    </location>
</feature>
<feature type="compositionally biased region" description="Basic and acidic residues" evidence="1">
    <location>
        <begin position="218"/>
        <end position="239"/>
    </location>
</feature>
<feature type="region of interest" description="Disordered" evidence="1">
    <location>
        <begin position="189"/>
        <end position="283"/>
    </location>
</feature>
<evidence type="ECO:0000313" key="3">
    <source>
        <dbReference type="Proteomes" id="UP001530293"/>
    </source>
</evidence>
<gene>
    <name evidence="2" type="ORF">ACHAWU_006185</name>
</gene>
<feature type="compositionally biased region" description="Basic residues" evidence="1">
    <location>
        <begin position="193"/>
        <end position="205"/>
    </location>
</feature>
<feature type="compositionally biased region" description="Pro residues" evidence="1">
    <location>
        <begin position="263"/>
        <end position="274"/>
    </location>
</feature>
<feature type="region of interest" description="Disordered" evidence="1">
    <location>
        <begin position="465"/>
        <end position="609"/>
    </location>
</feature>
<feature type="compositionally biased region" description="Low complexity" evidence="1">
    <location>
        <begin position="591"/>
        <end position="600"/>
    </location>
</feature>
<feature type="compositionally biased region" description="Polar residues" evidence="1">
    <location>
        <begin position="478"/>
        <end position="492"/>
    </location>
</feature>
<reference evidence="2 3" key="1">
    <citation type="submission" date="2024-10" db="EMBL/GenBank/DDBJ databases">
        <title>Updated reference genomes for cyclostephanoid diatoms.</title>
        <authorList>
            <person name="Roberts W.R."/>
            <person name="Alverson A.J."/>
        </authorList>
    </citation>
    <scope>NUCLEOTIDE SEQUENCE [LARGE SCALE GENOMIC DNA]</scope>
    <source>
        <strain evidence="2 3">AJA232-27</strain>
    </source>
</reference>
<comment type="caution">
    <text evidence="2">The sequence shown here is derived from an EMBL/GenBank/DDBJ whole genome shotgun (WGS) entry which is preliminary data.</text>
</comment>
<dbReference type="InterPro" id="IPR051412">
    <property type="entry name" value="Formin_Homology_Diaphanous_sf"/>
</dbReference>
<feature type="region of interest" description="Disordered" evidence="1">
    <location>
        <begin position="1"/>
        <end position="21"/>
    </location>
</feature>
<organism evidence="2 3">
    <name type="scientific">Discostella pseudostelligera</name>
    <dbReference type="NCBI Taxonomy" id="259834"/>
    <lineage>
        <taxon>Eukaryota</taxon>
        <taxon>Sar</taxon>
        <taxon>Stramenopiles</taxon>
        <taxon>Ochrophyta</taxon>
        <taxon>Bacillariophyta</taxon>
        <taxon>Coscinodiscophyceae</taxon>
        <taxon>Thalassiosirophycidae</taxon>
        <taxon>Stephanodiscales</taxon>
        <taxon>Stephanodiscaceae</taxon>
        <taxon>Discostella</taxon>
    </lineage>
</organism>
<accession>A0ABD3M9F2</accession>